<dbReference type="GO" id="GO:0005975">
    <property type="term" value="P:carbohydrate metabolic process"/>
    <property type="evidence" value="ECO:0007669"/>
    <property type="project" value="InterPro"/>
</dbReference>
<evidence type="ECO:0000313" key="3">
    <source>
        <dbReference type="EMBL" id="THZ50499.1"/>
    </source>
</evidence>
<feature type="chain" id="PRO_5044089312" evidence="2">
    <location>
        <begin position="19"/>
        <end position="446"/>
    </location>
</feature>
<dbReference type="InterPro" id="IPR010905">
    <property type="entry name" value="Glyco_hydro_88"/>
</dbReference>
<keyword evidence="1" id="KW-0378">Hydrolase</keyword>
<dbReference type="SUPFAM" id="SSF48208">
    <property type="entry name" value="Six-hairpin glycosidases"/>
    <property type="match status" value="1"/>
</dbReference>
<sequence>MTMTPKLLSLFAATAAVAQTLQCPQNVHGQASQMMTSNIARSQGAAASSSGTGLIELGIFYQALRESIAATNNTADKQAWTAYLHNSTATAIPLFTNATSAIGLPLDRFSIGTEMMRQSHETQSASLLSAISTLQDSLAQQPRNTNGGLWYYDNQNNLTAYRNLSYTDGMYSYPTFAILSAGNGTRQSDAVGPAAVLKQLEILAAICDDGTGLLVHGYDALKAHGWADPETGASPSVWGRSQAWYTLGVLEALEALEALHPATSPVMTLGLKIAYSNMKLLFNSLIKTQIVALERALQINGKYGVWQVVDLPGASINGSRNFIETSASLMTAYSLLKSVRLNILEDTKLRNKAIKAGVGLWENIFDTHVTRNANGTLDLGGTSSIASLSPQIVNAKVRYELNFPILPIGNVDSFSQYYFDRPTANNSLIGTSAFTLASLELEKLCG</sequence>
<organism evidence="3 4">
    <name type="scientific">Aureobasidium pullulans</name>
    <name type="common">Black yeast</name>
    <name type="synonym">Pullularia pullulans</name>
    <dbReference type="NCBI Taxonomy" id="5580"/>
    <lineage>
        <taxon>Eukaryota</taxon>
        <taxon>Fungi</taxon>
        <taxon>Dikarya</taxon>
        <taxon>Ascomycota</taxon>
        <taxon>Pezizomycotina</taxon>
        <taxon>Dothideomycetes</taxon>
        <taxon>Dothideomycetidae</taxon>
        <taxon>Dothideales</taxon>
        <taxon>Saccotheciaceae</taxon>
        <taxon>Aureobasidium</taxon>
    </lineage>
</organism>
<dbReference type="EMBL" id="QZBN01000146">
    <property type="protein sequence ID" value="THZ50499.1"/>
    <property type="molecule type" value="Genomic_DNA"/>
</dbReference>
<dbReference type="PANTHER" id="PTHR33886:SF11">
    <property type="entry name" value="WALL GLYCOSYL HYDROLASE YTER, PUTATIVE (AFU_ORTHOLOGUE AFUA_2G14630)-RELATED"/>
    <property type="match status" value="1"/>
</dbReference>
<protein>
    <submittedName>
        <fullName evidence="3">Six-hairpin glycosidase</fullName>
    </submittedName>
</protein>
<dbReference type="Gene3D" id="1.50.10.10">
    <property type="match status" value="1"/>
</dbReference>
<feature type="signal peptide" evidence="2">
    <location>
        <begin position="1"/>
        <end position="18"/>
    </location>
</feature>
<evidence type="ECO:0000256" key="1">
    <source>
        <dbReference type="ARBA" id="ARBA00022801"/>
    </source>
</evidence>
<dbReference type="InterPro" id="IPR012341">
    <property type="entry name" value="6hp_glycosidase-like_sf"/>
</dbReference>
<dbReference type="AlphaFoldDB" id="A0A4S8TFF7"/>
<keyword evidence="3" id="KW-0326">Glycosidase</keyword>
<comment type="caution">
    <text evidence="3">The sequence shown here is derived from an EMBL/GenBank/DDBJ whole genome shotgun (WGS) entry which is preliminary data.</text>
</comment>
<accession>A0A4S8TFF7</accession>
<proteinExistence type="predicted"/>
<dbReference type="Pfam" id="PF07470">
    <property type="entry name" value="Glyco_hydro_88"/>
    <property type="match status" value="1"/>
</dbReference>
<dbReference type="PANTHER" id="PTHR33886">
    <property type="entry name" value="UNSATURATED RHAMNOGALACTURONAN HYDROLASE (EUROFUNG)"/>
    <property type="match status" value="1"/>
</dbReference>
<gene>
    <name evidence="3" type="ORF">D6C90_02549</name>
</gene>
<dbReference type="GO" id="GO:0016798">
    <property type="term" value="F:hydrolase activity, acting on glycosyl bonds"/>
    <property type="evidence" value="ECO:0007669"/>
    <property type="project" value="UniProtKB-KW"/>
</dbReference>
<keyword evidence="2" id="KW-0732">Signal</keyword>
<reference evidence="3 4" key="1">
    <citation type="submission" date="2018-10" db="EMBL/GenBank/DDBJ databases">
        <title>Fifty Aureobasidium pullulans genomes reveal a recombining polyextremotolerant generalist.</title>
        <authorList>
            <person name="Gostincar C."/>
            <person name="Turk M."/>
            <person name="Zajc J."/>
            <person name="Gunde-Cimerman N."/>
        </authorList>
    </citation>
    <scope>NUCLEOTIDE SEQUENCE [LARGE SCALE GENOMIC DNA]</scope>
    <source>
        <strain evidence="3 4">EXF-3844</strain>
    </source>
</reference>
<dbReference type="InterPro" id="IPR052043">
    <property type="entry name" value="PolySaccharide_Degr_Enz"/>
</dbReference>
<dbReference type="Proteomes" id="UP000310121">
    <property type="component" value="Unassembled WGS sequence"/>
</dbReference>
<name>A0A4S8TFF7_AURPU</name>
<evidence type="ECO:0000256" key="2">
    <source>
        <dbReference type="SAM" id="SignalP"/>
    </source>
</evidence>
<evidence type="ECO:0000313" key="4">
    <source>
        <dbReference type="Proteomes" id="UP000310121"/>
    </source>
</evidence>
<dbReference type="InterPro" id="IPR008928">
    <property type="entry name" value="6-hairpin_glycosidase_sf"/>
</dbReference>